<reference evidence="1 2" key="1">
    <citation type="submission" date="2020-08" db="EMBL/GenBank/DDBJ databases">
        <title>Functional genomics of gut bacteria from endangered species of beetles.</title>
        <authorList>
            <person name="Carlos-Shanley C."/>
        </authorList>
    </citation>
    <scope>NUCLEOTIDE SEQUENCE [LARGE SCALE GENOMIC DNA]</scope>
    <source>
        <strain evidence="1 2">S00151</strain>
    </source>
</reference>
<protein>
    <submittedName>
        <fullName evidence="1">Thiol-disulfide isomerase/thioredoxin</fullName>
    </submittedName>
</protein>
<accession>A0A840K9G5</accession>
<keyword evidence="2" id="KW-1185">Reference proteome</keyword>
<evidence type="ECO:0000313" key="2">
    <source>
        <dbReference type="Proteomes" id="UP000592180"/>
    </source>
</evidence>
<dbReference type="SUPFAM" id="SSF52833">
    <property type="entry name" value="Thioredoxin-like"/>
    <property type="match status" value="1"/>
</dbReference>
<evidence type="ECO:0000313" key="1">
    <source>
        <dbReference type="EMBL" id="MBB4805055.1"/>
    </source>
</evidence>
<name>A0A840K9G5_9FLAO</name>
<dbReference type="EMBL" id="JACHLE010000001">
    <property type="protein sequence ID" value="MBB4805055.1"/>
    <property type="molecule type" value="Genomic_DNA"/>
</dbReference>
<dbReference type="Gene3D" id="3.40.30.10">
    <property type="entry name" value="Glutaredoxin"/>
    <property type="match status" value="1"/>
</dbReference>
<dbReference type="InterPro" id="IPR036249">
    <property type="entry name" value="Thioredoxin-like_sf"/>
</dbReference>
<comment type="caution">
    <text evidence="1">The sequence shown here is derived from an EMBL/GenBank/DDBJ whole genome shotgun (WGS) entry which is preliminary data.</text>
</comment>
<organism evidence="1 2">
    <name type="scientific">Chryseobacterium defluvii</name>
    <dbReference type="NCBI Taxonomy" id="160396"/>
    <lineage>
        <taxon>Bacteria</taxon>
        <taxon>Pseudomonadati</taxon>
        <taxon>Bacteroidota</taxon>
        <taxon>Flavobacteriia</taxon>
        <taxon>Flavobacteriales</taxon>
        <taxon>Weeksellaceae</taxon>
        <taxon>Chryseobacterium group</taxon>
        <taxon>Chryseobacterium</taxon>
    </lineage>
</organism>
<keyword evidence="1" id="KW-0413">Isomerase</keyword>
<sequence>MKFFLMACSFSSAFLFSQQTECGLQKSEFIDFPTVDKESISCIAKNSEKKATVFYTLASWCVPCVKHLPDALQLEKDFNTDVYVVLVEAEDDERIKRAINIVKRASQDAKILVLKNSVYKGGVKKRNSAFVKQITPKQFETIPDFSKFIVLNNQGEVVMVTNWKDYKEIDRKNRENVQQMLSHTVIPLLK</sequence>
<dbReference type="AlphaFoldDB" id="A0A840K9G5"/>
<dbReference type="GO" id="GO:0016853">
    <property type="term" value="F:isomerase activity"/>
    <property type="evidence" value="ECO:0007669"/>
    <property type="project" value="UniProtKB-KW"/>
</dbReference>
<dbReference type="RefSeq" id="WP_184183448.1">
    <property type="nucleotide sequence ID" value="NZ_JACHLE010000001.1"/>
</dbReference>
<gene>
    <name evidence="1" type="ORF">HNP38_000327</name>
</gene>
<proteinExistence type="predicted"/>
<dbReference type="Proteomes" id="UP000592180">
    <property type="component" value="Unassembled WGS sequence"/>
</dbReference>